<reference evidence="1" key="1">
    <citation type="submission" date="2021-01" db="EMBL/GenBank/DDBJ databases">
        <authorList>
            <person name="Zahm M."/>
            <person name="Roques C."/>
            <person name="Cabau C."/>
            <person name="Klopp C."/>
            <person name="Donnadieu C."/>
            <person name="Jouanno E."/>
            <person name="Lampietro C."/>
            <person name="Louis A."/>
            <person name="Herpin A."/>
            <person name="Echchiki A."/>
            <person name="Berthelot C."/>
            <person name="Parey E."/>
            <person name="Roest-Crollius H."/>
            <person name="Braasch I."/>
            <person name="Postlethwait J."/>
            <person name="Bobe J."/>
            <person name="Montfort J."/>
            <person name="Bouchez O."/>
            <person name="Begum T."/>
            <person name="Mejri S."/>
            <person name="Adams A."/>
            <person name="Chen W.-J."/>
            <person name="Guiguen Y."/>
        </authorList>
    </citation>
    <scope>NUCLEOTIDE SEQUENCE</scope>
    <source>
        <tissue evidence="1">Blood</tissue>
    </source>
</reference>
<sequence>MRPETHHSKVWNTFLSRYKITPADLSHGDQRIIWENFGPFISAVESARKCLSLVKIGEVFQNDSLRGNMQKYRIFSVERMVRLAIDIFPNST</sequence>
<accession>A0A8T3CBF7</accession>
<protein>
    <submittedName>
        <fullName evidence="1">Uncharacterized protein</fullName>
    </submittedName>
</protein>
<evidence type="ECO:0000313" key="1">
    <source>
        <dbReference type="EMBL" id="KAI1882146.1"/>
    </source>
</evidence>
<gene>
    <name evidence="1" type="ORF">AGOR_G00247670</name>
</gene>
<dbReference type="EMBL" id="JAERUA010000025">
    <property type="protein sequence ID" value="KAI1882146.1"/>
    <property type="molecule type" value="Genomic_DNA"/>
</dbReference>
<keyword evidence="2" id="KW-1185">Reference proteome</keyword>
<dbReference type="Proteomes" id="UP000829720">
    <property type="component" value="Unassembled WGS sequence"/>
</dbReference>
<evidence type="ECO:0000313" key="2">
    <source>
        <dbReference type="Proteomes" id="UP000829720"/>
    </source>
</evidence>
<dbReference type="AlphaFoldDB" id="A0A8T3CBF7"/>
<organism evidence="1 2">
    <name type="scientific">Albula goreensis</name>
    <dbReference type="NCBI Taxonomy" id="1534307"/>
    <lineage>
        <taxon>Eukaryota</taxon>
        <taxon>Metazoa</taxon>
        <taxon>Chordata</taxon>
        <taxon>Craniata</taxon>
        <taxon>Vertebrata</taxon>
        <taxon>Euteleostomi</taxon>
        <taxon>Actinopterygii</taxon>
        <taxon>Neopterygii</taxon>
        <taxon>Teleostei</taxon>
        <taxon>Albuliformes</taxon>
        <taxon>Albulidae</taxon>
        <taxon>Albula</taxon>
    </lineage>
</organism>
<name>A0A8T3CBF7_9TELE</name>
<comment type="caution">
    <text evidence="1">The sequence shown here is derived from an EMBL/GenBank/DDBJ whole genome shotgun (WGS) entry which is preliminary data.</text>
</comment>
<proteinExistence type="predicted"/>